<dbReference type="Gene3D" id="3.40.190.10">
    <property type="entry name" value="Periplasmic binding protein-like II"/>
    <property type="match status" value="2"/>
</dbReference>
<organism evidence="6 7">
    <name type="scientific">Gryllotalpicola kribbensis</name>
    <dbReference type="NCBI Taxonomy" id="993084"/>
    <lineage>
        <taxon>Bacteria</taxon>
        <taxon>Bacillati</taxon>
        <taxon>Actinomycetota</taxon>
        <taxon>Actinomycetes</taxon>
        <taxon>Micrococcales</taxon>
        <taxon>Microbacteriaceae</taxon>
        <taxon>Gryllotalpicola</taxon>
    </lineage>
</organism>
<dbReference type="SUPFAM" id="SSF53850">
    <property type="entry name" value="Periplasmic binding protein-like II"/>
    <property type="match status" value="1"/>
</dbReference>
<evidence type="ECO:0000256" key="4">
    <source>
        <dbReference type="ARBA" id="ARBA00023163"/>
    </source>
</evidence>
<dbReference type="Gene3D" id="1.10.10.10">
    <property type="entry name" value="Winged helix-like DNA-binding domain superfamily/Winged helix DNA-binding domain"/>
    <property type="match status" value="1"/>
</dbReference>
<proteinExistence type="inferred from homology"/>
<dbReference type="SUPFAM" id="SSF46785">
    <property type="entry name" value="Winged helix' DNA-binding domain"/>
    <property type="match status" value="1"/>
</dbReference>
<dbReference type="Pfam" id="PF00126">
    <property type="entry name" value="HTH_1"/>
    <property type="match status" value="1"/>
</dbReference>
<protein>
    <recommendedName>
        <fullName evidence="5">HTH lysR-type domain-containing protein</fullName>
    </recommendedName>
</protein>
<keyword evidence="3" id="KW-0238">DNA-binding</keyword>
<accession>A0ABP8AHZ0</accession>
<dbReference type="InterPro" id="IPR002629">
    <property type="entry name" value="Met_Synth_C/arc"/>
</dbReference>
<keyword evidence="2" id="KW-0805">Transcription regulation</keyword>
<dbReference type="InterPro" id="IPR038071">
    <property type="entry name" value="UROD/MetE-like_sf"/>
</dbReference>
<dbReference type="InterPro" id="IPR000847">
    <property type="entry name" value="LysR_HTH_N"/>
</dbReference>
<dbReference type="Pfam" id="PF01717">
    <property type="entry name" value="Meth_synt_2"/>
    <property type="match status" value="1"/>
</dbReference>
<gene>
    <name evidence="6" type="ORF">GCM10022288_04650</name>
</gene>
<name>A0ABP8AHZ0_9MICO</name>
<dbReference type="Pfam" id="PF03466">
    <property type="entry name" value="LysR_substrate"/>
    <property type="match status" value="1"/>
</dbReference>
<dbReference type="Proteomes" id="UP001500213">
    <property type="component" value="Unassembled WGS sequence"/>
</dbReference>
<keyword evidence="7" id="KW-1185">Reference proteome</keyword>
<dbReference type="NCBIfam" id="NF005085">
    <property type="entry name" value="PRK06520.1"/>
    <property type="match status" value="1"/>
</dbReference>
<evidence type="ECO:0000256" key="2">
    <source>
        <dbReference type="ARBA" id="ARBA00023015"/>
    </source>
</evidence>
<feature type="domain" description="HTH lysR-type" evidence="5">
    <location>
        <begin position="1"/>
        <end position="58"/>
    </location>
</feature>
<dbReference type="Gene3D" id="3.20.20.210">
    <property type="match status" value="1"/>
</dbReference>
<dbReference type="InterPro" id="IPR036388">
    <property type="entry name" value="WH-like_DNA-bd_sf"/>
</dbReference>
<evidence type="ECO:0000256" key="1">
    <source>
        <dbReference type="ARBA" id="ARBA00009437"/>
    </source>
</evidence>
<keyword evidence="4" id="KW-0804">Transcription</keyword>
<evidence type="ECO:0000313" key="7">
    <source>
        <dbReference type="Proteomes" id="UP001500213"/>
    </source>
</evidence>
<comment type="similarity">
    <text evidence="1">Belongs to the LysR transcriptional regulatory family.</text>
</comment>
<evidence type="ECO:0000313" key="6">
    <source>
        <dbReference type="EMBL" id="GAA4184229.1"/>
    </source>
</evidence>
<dbReference type="InterPro" id="IPR036390">
    <property type="entry name" value="WH_DNA-bd_sf"/>
</dbReference>
<dbReference type="CDD" id="cd03311">
    <property type="entry name" value="CIMS_C_terminal_like"/>
    <property type="match status" value="1"/>
</dbReference>
<evidence type="ECO:0000259" key="5">
    <source>
        <dbReference type="PROSITE" id="PS50931"/>
    </source>
</evidence>
<dbReference type="PANTHER" id="PTHR43844:SF1">
    <property type="entry name" value="METHIONINE SYNTHASE"/>
    <property type="match status" value="1"/>
</dbReference>
<dbReference type="EMBL" id="BAABBX010000003">
    <property type="protein sequence ID" value="GAA4184229.1"/>
    <property type="molecule type" value="Genomic_DNA"/>
</dbReference>
<evidence type="ECO:0000256" key="3">
    <source>
        <dbReference type="ARBA" id="ARBA00023125"/>
    </source>
</evidence>
<dbReference type="PROSITE" id="PS50931">
    <property type="entry name" value="HTH_LYSR"/>
    <property type="match status" value="1"/>
</dbReference>
<dbReference type="RefSeq" id="WP_344773402.1">
    <property type="nucleotide sequence ID" value="NZ_BAABBX010000003.1"/>
</dbReference>
<sequence>MELAQLRALRELRDRGSIAAVAAAFRVTPSAVSQQLAGLQRSVGVPLTKLEGRRTVLTAAGAALADAAVAVESALIDAANSITEFHDDTAAPVSISAFHSAAIALFPGLMNASIAGRPQLVLRDQDLRQAEYPALVADVDLVIAQRLVGSEEWPAQLAVVPLLVEPLDVAFRTGHRLDTGDAGGPDSAAPVSAAELRGAQWIAAHDDFPLAAAVQAIGAASGTEPAIAHRVGDFAVTAAMLAASDCIALLPRHTGAAYRGQGLSTRPLAGGVAASRRIDALARPDTLHRRGVRAVLEALRTQAAALAPAERPARRRRGSAAAAAPFRAEVVGSFLRPASLRRAHARRAAGALDDAGVRAAEDAAIVDVIAKQADAGLKLATDGEFRRGSWQYDFFAGLDGVTVTGAEGGVELGGVRTTNRQLFVDGRLGFPREHPMLEHFRFLRDHAPAGVTPKMTIPSPAVLHFRLDREGLAGGAYVDHDELFDDLARTYRDAVRAFYDAGCRYLQFDDTTWTYLCSRAEREKAAARGIRIDGLAERYAALINDALAGRPKDLVVTTHVCGGNFRSAWISTGDYEPVAEQLLAGTDYDGYFLEYDSERAGGFEPLRHVPAASGGRPKQVVLGLLTSKDGALESPEVVKARIDEAARHVPLDQLALSTQCGFASTQDGHALTEAQQWAKVREVVRVAADVWR</sequence>
<dbReference type="PANTHER" id="PTHR43844">
    <property type="entry name" value="METHIONINE SYNTHASE"/>
    <property type="match status" value="1"/>
</dbReference>
<comment type="caution">
    <text evidence="6">The sequence shown here is derived from an EMBL/GenBank/DDBJ whole genome shotgun (WGS) entry which is preliminary data.</text>
</comment>
<dbReference type="SUPFAM" id="SSF51726">
    <property type="entry name" value="UROD/MetE-like"/>
    <property type="match status" value="1"/>
</dbReference>
<reference evidence="7" key="1">
    <citation type="journal article" date="2019" name="Int. J. Syst. Evol. Microbiol.">
        <title>The Global Catalogue of Microorganisms (GCM) 10K type strain sequencing project: providing services to taxonomists for standard genome sequencing and annotation.</title>
        <authorList>
            <consortium name="The Broad Institute Genomics Platform"/>
            <consortium name="The Broad Institute Genome Sequencing Center for Infectious Disease"/>
            <person name="Wu L."/>
            <person name="Ma J."/>
        </authorList>
    </citation>
    <scope>NUCLEOTIDE SEQUENCE [LARGE SCALE GENOMIC DNA]</scope>
    <source>
        <strain evidence="7">JCM 17593</strain>
    </source>
</reference>
<dbReference type="InterPro" id="IPR005119">
    <property type="entry name" value="LysR_subst-bd"/>
</dbReference>